<feature type="chain" id="PRO_5025471372" evidence="2">
    <location>
        <begin position="17"/>
        <end position="400"/>
    </location>
</feature>
<dbReference type="EMBL" id="MU004230">
    <property type="protein sequence ID" value="KAF2674468.1"/>
    <property type="molecule type" value="Genomic_DNA"/>
</dbReference>
<proteinExistence type="predicted"/>
<reference evidence="3" key="1">
    <citation type="journal article" date="2020" name="Stud. Mycol.">
        <title>101 Dothideomycetes genomes: a test case for predicting lifestyles and emergence of pathogens.</title>
        <authorList>
            <person name="Haridas S."/>
            <person name="Albert R."/>
            <person name="Binder M."/>
            <person name="Bloem J."/>
            <person name="Labutti K."/>
            <person name="Salamov A."/>
            <person name="Andreopoulos B."/>
            <person name="Baker S."/>
            <person name="Barry K."/>
            <person name="Bills G."/>
            <person name="Bluhm B."/>
            <person name="Cannon C."/>
            <person name="Castanera R."/>
            <person name="Culley D."/>
            <person name="Daum C."/>
            <person name="Ezra D."/>
            <person name="Gonzalez J."/>
            <person name="Henrissat B."/>
            <person name="Kuo A."/>
            <person name="Liang C."/>
            <person name="Lipzen A."/>
            <person name="Lutzoni F."/>
            <person name="Magnuson J."/>
            <person name="Mondo S."/>
            <person name="Nolan M."/>
            <person name="Ohm R."/>
            <person name="Pangilinan J."/>
            <person name="Park H.-J."/>
            <person name="Ramirez L."/>
            <person name="Alfaro M."/>
            <person name="Sun H."/>
            <person name="Tritt A."/>
            <person name="Yoshinaga Y."/>
            <person name="Zwiers L.-H."/>
            <person name="Turgeon B."/>
            <person name="Goodwin S."/>
            <person name="Spatafora J."/>
            <person name="Crous P."/>
            <person name="Grigoriev I."/>
        </authorList>
    </citation>
    <scope>NUCLEOTIDE SEQUENCE</scope>
    <source>
        <strain evidence="3">CBS 115976</strain>
    </source>
</reference>
<evidence type="ECO:0000256" key="1">
    <source>
        <dbReference type="SAM" id="MobiDB-lite"/>
    </source>
</evidence>
<keyword evidence="4" id="KW-1185">Reference proteome</keyword>
<sequence>MKHISLLLLPLGIAQAGTVGRRAPQHDHSGPAPPKLPGQSPFAGIVGQLDLKGSGGDATAALIKVLPKAHFAVSEPLKPQVRQGAKRHIAKFGPYTLTGKGQPKPKKLINSLDPNGQAFIELTSDGMCSNCTILAGKPGLLFEDGSPAGPAQGVYIHHILSHDISKKALKPVAKCVGSTNTTQTNLLDLLGAELFSQGDDNSTPFYFTSEDGAYPSGFFVGSNDSFALQADLVNYNADTRKVYVTFDIEYVDGHVGSDAVSTLLSVGGCGGIGGGNAIALNQTGPAETTGRKIPILVDGKIISAKGHMHIGGERMILLINDKEVCVSAPIYTKANGFESIAGMPSCPEAIPVKKGDTLTMKSVYDLAKHPLRSGAEHNAMGNADVMGMFILTWAVDGERK</sequence>
<name>A0A6A6UTT1_9PEZI</name>
<dbReference type="OrthoDB" id="3918151at2759"/>
<evidence type="ECO:0000256" key="2">
    <source>
        <dbReference type="SAM" id="SignalP"/>
    </source>
</evidence>
<gene>
    <name evidence="3" type="ORF">BT63DRAFT_474211</name>
</gene>
<dbReference type="Proteomes" id="UP000799302">
    <property type="component" value="Unassembled WGS sequence"/>
</dbReference>
<dbReference type="AlphaFoldDB" id="A0A6A6UTT1"/>
<feature type="signal peptide" evidence="2">
    <location>
        <begin position="1"/>
        <end position="16"/>
    </location>
</feature>
<keyword evidence="2" id="KW-0732">Signal</keyword>
<protein>
    <submittedName>
        <fullName evidence="3">Uncharacterized protein</fullName>
    </submittedName>
</protein>
<accession>A0A6A6UTT1</accession>
<feature type="region of interest" description="Disordered" evidence="1">
    <location>
        <begin position="19"/>
        <end position="39"/>
    </location>
</feature>
<evidence type="ECO:0000313" key="4">
    <source>
        <dbReference type="Proteomes" id="UP000799302"/>
    </source>
</evidence>
<organism evidence="3 4">
    <name type="scientific">Microthyrium microscopicum</name>
    <dbReference type="NCBI Taxonomy" id="703497"/>
    <lineage>
        <taxon>Eukaryota</taxon>
        <taxon>Fungi</taxon>
        <taxon>Dikarya</taxon>
        <taxon>Ascomycota</taxon>
        <taxon>Pezizomycotina</taxon>
        <taxon>Dothideomycetes</taxon>
        <taxon>Dothideomycetes incertae sedis</taxon>
        <taxon>Microthyriales</taxon>
        <taxon>Microthyriaceae</taxon>
        <taxon>Microthyrium</taxon>
    </lineage>
</organism>
<evidence type="ECO:0000313" key="3">
    <source>
        <dbReference type="EMBL" id="KAF2674468.1"/>
    </source>
</evidence>